<dbReference type="PROSITE" id="PS01182">
    <property type="entry name" value="GLYCOSYL_HYDROL_F35"/>
    <property type="match status" value="1"/>
</dbReference>
<evidence type="ECO:0000256" key="4">
    <source>
        <dbReference type="ARBA" id="ARBA00022729"/>
    </source>
</evidence>
<dbReference type="FunFam" id="2.60.120.260:FF:000065">
    <property type="entry name" value="Beta-galactosidase A"/>
    <property type="match status" value="1"/>
</dbReference>
<reference evidence="12" key="1">
    <citation type="submission" date="2023-06" db="EMBL/GenBank/DDBJ databases">
        <authorList>
            <person name="Noh H."/>
        </authorList>
    </citation>
    <scope>NUCLEOTIDE SEQUENCE</scope>
    <source>
        <strain evidence="12">DUCC20226</strain>
    </source>
</reference>
<dbReference type="InterPro" id="IPR008979">
    <property type="entry name" value="Galactose-bd-like_sf"/>
</dbReference>
<gene>
    <name evidence="12" type="ORF">N8I77_013548</name>
</gene>
<evidence type="ECO:0000256" key="3">
    <source>
        <dbReference type="ARBA" id="ARBA00012756"/>
    </source>
</evidence>
<dbReference type="InterPro" id="IPR025300">
    <property type="entry name" value="BetaGal_jelly_roll_dom"/>
</dbReference>
<feature type="chain" id="PRO_5042087502" description="Beta-galactosidase" evidence="10">
    <location>
        <begin position="24"/>
        <end position="1032"/>
    </location>
</feature>
<dbReference type="SUPFAM" id="SSF51445">
    <property type="entry name" value="(Trans)glycosidases"/>
    <property type="match status" value="1"/>
</dbReference>
<keyword evidence="6" id="KW-0325">Glycoprotein</keyword>
<keyword evidence="4 10" id="KW-0732">Signal</keyword>
<evidence type="ECO:0000259" key="11">
    <source>
        <dbReference type="SMART" id="SM01029"/>
    </source>
</evidence>
<dbReference type="PRINTS" id="PR00742">
    <property type="entry name" value="GLHYDRLASE35"/>
</dbReference>
<protein>
    <recommendedName>
        <fullName evidence="3 8">Beta-galactosidase</fullName>
        <ecNumber evidence="3 8">3.2.1.23</ecNumber>
    </recommendedName>
</protein>
<dbReference type="EC" id="3.2.1.23" evidence="3 8"/>
<dbReference type="Pfam" id="PF01301">
    <property type="entry name" value="Glyco_hydro_35"/>
    <property type="match status" value="1"/>
</dbReference>
<comment type="caution">
    <text evidence="12">The sequence shown here is derived from an EMBL/GenBank/DDBJ whole genome shotgun (WGS) entry which is preliminary data.</text>
</comment>
<dbReference type="InterPro" id="IPR025972">
    <property type="entry name" value="BetaGal_dom3"/>
</dbReference>
<dbReference type="FunFam" id="3.20.20.80:FF:000040">
    <property type="entry name" value="Beta-galactosidase A"/>
    <property type="match status" value="1"/>
</dbReference>
<dbReference type="InterPro" id="IPR017853">
    <property type="entry name" value="GH"/>
</dbReference>
<dbReference type="SUPFAM" id="SSF117100">
    <property type="entry name" value="Beta-galactosidase LacA, domain 3"/>
    <property type="match status" value="1"/>
</dbReference>
<dbReference type="PANTHER" id="PTHR23421">
    <property type="entry name" value="BETA-GALACTOSIDASE RELATED"/>
    <property type="match status" value="1"/>
</dbReference>
<dbReference type="Gene3D" id="2.60.390.10">
    <property type="entry name" value="Beta-galactosidase, domain 3"/>
    <property type="match status" value="1"/>
</dbReference>
<comment type="catalytic activity">
    <reaction evidence="1 8">
        <text>Hydrolysis of terminal non-reducing beta-D-galactose residues in beta-D-galactosides.</text>
        <dbReference type="EC" id="3.2.1.23"/>
    </reaction>
</comment>
<dbReference type="Gene3D" id="2.102.20.10">
    <property type="entry name" value="Beta-galactosidase, domain 2"/>
    <property type="match status" value="1"/>
</dbReference>
<keyword evidence="5 8" id="KW-0378">Hydrolase</keyword>
<dbReference type="SMART" id="SM01029">
    <property type="entry name" value="BetaGal_dom2"/>
    <property type="match status" value="1"/>
</dbReference>
<evidence type="ECO:0000256" key="1">
    <source>
        <dbReference type="ARBA" id="ARBA00001412"/>
    </source>
</evidence>
<keyword evidence="13" id="KW-1185">Reference proteome</keyword>
<dbReference type="SUPFAM" id="SSF49785">
    <property type="entry name" value="Galactose-binding domain-like"/>
    <property type="match status" value="2"/>
</dbReference>
<keyword evidence="7 8" id="KW-0326">Glycosidase</keyword>
<feature type="signal peptide" evidence="10">
    <location>
        <begin position="1"/>
        <end position="23"/>
    </location>
</feature>
<dbReference type="Gene3D" id="2.60.120.260">
    <property type="entry name" value="Galactose-binding domain-like"/>
    <property type="match status" value="2"/>
</dbReference>
<evidence type="ECO:0000256" key="7">
    <source>
        <dbReference type="ARBA" id="ARBA00023295"/>
    </source>
</evidence>
<feature type="domain" description="Beta-galactosidase" evidence="11">
    <location>
        <begin position="409"/>
        <end position="588"/>
    </location>
</feature>
<dbReference type="GO" id="GO:0005975">
    <property type="term" value="P:carbohydrate metabolic process"/>
    <property type="evidence" value="ECO:0007669"/>
    <property type="project" value="InterPro"/>
</dbReference>
<dbReference type="Proteomes" id="UP001265746">
    <property type="component" value="Unassembled WGS sequence"/>
</dbReference>
<proteinExistence type="inferred from homology"/>
<evidence type="ECO:0000256" key="6">
    <source>
        <dbReference type="ARBA" id="ARBA00023180"/>
    </source>
</evidence>
<dbReference type="SUPFAM" id="SSF51011">
    <property type="entry name" value="Glycosyl hydrolase domain"/>
    <property type="match status" value="1"/>
</dbReference>
<evidence type="ECO:0000256" key="8">
    <source>
        <dbReference type="RuleBase" id="RU000675"/>
    </source>
</evidence>
<evidence type="ECO:0000256" key="10">
    <source>
        <dbReference type="SAM" id="SignalP"/>
    </source>
</evidence>
<dbReference type="Pfam" id="PF10435">
    <property type="entry name" value="BetaGal_dom2"/>
    <property type="match status" value="1"/>
</dbReference>
<dbReference type="AlphaFoldDB" id="A0AAD9S3K7"/>
<dbReference type="Pfam" id="PF13363">
    <property type="entry name" value="BetaGal_dom3"/>
    <property type="match status" value="1"/>
</dbReference>
<dbReference type="InterPro" id="IPR031330">
    <property type="entry name" value="Gly_Hdrlase_35_cat"/>
</dbReference>
<dbReference type="EMBL" id="JAUJFL010000012">
    <property type="protein sequence ID" value="KAK2596040.1"/>
    <property type="molecule type" value="Genomic_DNA"/>
</dbReference>
<accession>A0AAD9S3K7</accession>
<comment type="similarity">
    <text evidence="2 9">Belongs to the glycosyl hydrolase 35 family.</text>
</comment>
<evidence type="ECO:0000256" key="2">
    <source>
        <dbReference type="ARBA" id="ARBA00009809"/>
    </source>
</evidence>
<dbReference type="FunFam" id="2.102.20.10:FF:000001">
    <property type="entry name" value="Beta-galactosidase A"/>
    <property type="match status" value="1"/>
</dbReference>
<dbReference type="Gene3D" id="3.20.20.80">
    <property type="entry name" value="Glycosidases"/>
    <property type="match status" value="1"/>
</dbReference>
<dbReference type="InterPro" id="IPR001944">
    <property type="entry name" value="Glycoside_Hdrlase_35"/>
</dbReference>
<dbReference type="InterPro" id="IPR037110">
    <property type="entry name" value="Betagal_dom2_sf"/>
</dbReference>
<name>A0AAD9S3K7_PHOAM</name>
<dbReference type="InterPro" id="IPR018954">
    <property type="entry name" value="Betagal_dom2"/>
</dbReference>
<organism evidence="12 13">
    <name type="scientific">Phomopsis amygdali</name>
    <name type="common">Fusicoccum amygdali</name>
    <dbReference type="NCBI Taxonomy" id="1214568"/>
    <lineage>
        <taxon>Eukaryota</taxon>
        <taxon>Fungi</taxon>
        <taxon>Dikarya</taxon>
        <taxon>Ascomycota</taxon>
        <taxon>Pezizomycotina</taxon>
        <taxon>Sordariomycetes</taxon>
        <taxon>Sordariomycetidae</taxon>
        <taxon>Diaporthales</taxon>
        <taxon>Diaporthaceae</taxon>
        <taxon>Diaporthe</taxon>
    </lineage>
</organism>
<dbReference type="GO" id="GO:0004565">
    <property type="term" value="F:beta-galactosidase activity"/>
    <property type="evidence" value="ECO:0007669"/>
    <property type="project" value="UniProtKB-EC"/>
</dbReference>
<evidence type="ECO:0000313" key="13">
    <source>
        <dbReference type="Proteomes" id="UP001265746"/>
    </source>
</evidence>
<dbReference type="InterPro" id="IPR019801">
    <property type="entry name" value="Glyco_hydro_35_CS"/>
</dbReference>
<evidence type="ECO:0000256" key="5">
    <source>
        <dbReference type="ARBA" id="ARBA00022801"/>
    </source>
</evidence>
<sequence>MASFKVLWQAILLCMLNLNLTLAFDHMPGANQSTNELLQDIVTWDEFSVMVRGERVLFLSGEFHPFRLPSPGLWLDVFQKIKAVGFSGVSFYTNWALLEGTPGIFRADGVFSLEQFFDAATEAGIYLLARPGPYINSEVSGGGYPGWTSRIKGPVRTNATDWLDATRNYINNIGAIISKAQITNGGPIILFQPENEYTICAAALAGAGLDSIGDLSTCLNHYYMADVEAMWREAGIVLPYLINDAVPVGNFVPGSGVGAGDIYGFDGYPLGWGEPCLDPSNWGRENAIFPAQLTNFTIHMQMSPSSPFSIVEFQGGTAEPWGGAGVHACASLLNNEFERVIYKVVYGFRTTVLNLYMMFGGTNWGNIGHPMGYTSYDVGAAIAEDRQVNREKYSELKLQANFLQVSPAYQTSMPSEGTFGIFTDTSELVTTELAPTGTGGTFYIVRHSDWTSQATTNYSLRINSSGRNLTIPQLGGWLSLPGRDSKIHVVDYDLGGVILHYSSAELFTWKKSLSKTVLVMYGGMDETHEFAVPSELGLPTRVEGDGVRSEQQSGSTVIQWDVQSSRRVVHFGKALEVHLLWRNEAYQYWVLDLPRPDPVGNFVSAARINDTDASIIVKAGYLLRNATVAANSLQLWGDVNQTTVIEVIAAPLTTGATLFLNGEQVQDAHFVEGRLTGTVTYSEPEIILPDFTIAEWKYVDSLPEIGHDFDDQSWTLLDITETNNTRALTTPTSLYASDYGFHSGSLIYRGHFKATGNETSLFLSVSGGNAFSHSVWLNSTYLGSWVGNPAESIHNQTFAFASALRPNSNYVVTILIDHMGLTQNTYIGVEGVKEPRGILDYSLSGHAQSDITWRLTGNVGGEDYFDLSRGPRNEGAMFAERQGYHLPGAPLQGMETKSPITEGVEGVGIEFYATTFELNMPKGYDVPLSFVFKNASQALNGTQAAAYRVQLFVNGWQYGEYVNNIGPQVSYPVPEGILNYDGKNYLALTLWSLEPSGAKLAGLSLEMGTPIQSGYTKPLLVNGESYSERSVY</sequence>
<evidence type="ECO:0000313" key="12">
    <source>
        <dbReference type="EMBL" id="KAK2596040.1"/>
    </source>
</evidence>
<dbReference type="InterPro" id="IPR036833">
    <property type="entry name" value="BetaGal_dom3_sf"/>
</dbReference>
<dbReference type="Pfam" id="PF13364">
    <property type="entry name" value="BetaGal_ABD2"/>
    <property type="match status" value="2"/>
</dbReference>
<evidence type="ECO:0000256" key="9">
    <source>
        <dbReference type="RuleBase" id="RU003679"/>
    </source>
</evidence>